<organism evidence="1 2">
    <name type="scientific">Penicillium expansum</name>
    <name type="common">Blue mold rot fungus</name>
    <dbReference type="NCBI Taxonomy" id="27334"/>
    <lineage>
        <taxon>Eukaryota</taxon>
        <taxon>Fungi</taxon>
        <taxon>Dikarya</taxon>
        <taxon>Ascomycota</taxon>
        <taxon>Pezizomycotina</taxon>
        <taxon>Eurotiomycetes</taxon>
        <taxon>Eurotiomycetidae</taxon>
        <taxon>Eurotiales</taxon>
        <taxon>Aspergillaceae</taxon>
        <taxon>Penicillium</taxon>
    </lineage>
</organism>
<dbReference type="RefSeq" id="XP_016597039.1">
    <property type="nucleotide sequence ID" value="XM_016744455.1"/>
</dbReference>
<comment type="caution">
    <text evidence="1">The sequence shown here is derived from an EMBL/GenBank/DDBJ whole genome shotgun (WGS) entry which is preliminary data.</text>
</comment>
<evidence type="ECO:0000313" key="1">
    <source>
        <dbReference type="EMBL" id="KGO54702.1"/>
    </source>
</evidence>
<dbReference type="GeneID" id="27679875"/>
<dbReference type="PANTHER" id="PTHR43845">
    <property type="entry name" value="BLR5969 PROTEIN"/>
    <property type="match status" value="1"/>
</dbReference>
<reference evidence="1 2" key="1">
    <citation type="journal article" date="2015" name="Mol. Plant Microbe Interact.">
        <title>Genome, transcriptome, and functional analyses of Penicillium expansum provide new insights into secondary metabolism and pathogenicity.</title>
        <authorList>
            <person name="Ballester A.R."/>
            <person name="Marcet-Houben M."/>
            <person name="Levin E."/>
            <person name="Sela N."/>
            <person name="Selma-Lazaro C."/>
            <person name="Carmona L."/>
            <person name="Wisniewski M."/>
            <person name="Droby S."/>
            <person name="Gonzalez-Candelas L."/>
            <person name="Gabaldon T."/>
        </authorList>
    </citation>
    <scope>NUCLEOTIDE SEQUENCE [LARGE SCALE GENOMIC DNA]</scope>
    <source>
        <strain evidence="1 2">MD-8</strain>
    </source>
</reference>
<dbReference type="AlphaFoldDB" id="A0A0A2IX47"/>
<dbReference type="PhylomeDB" id="A0A0A2IX47"/>
<proteinExistence type="predicted"/>
<keyword evidence="2" id="KW-1185">Reference proteome</keyword>
<gene>
    <name evidence="1" type="ORF">PEX2_071850</name>
</gene>
<dbReference type="OrthoDB" id="10047078at2759"/>
<evidence type="ECO:0000313" key="2">
    <source>
        <dbReference type="Proteomes" id="UP000030143"/>
    </source>
</evidence>
<protein>
    <recommendedName>
        <fullName evidence="3">AMP-dependent synthetase/ligase</fullName>
    </recommendedName>
</protein>
<name>A0A0A2IX47_PENEN</name>
<dbReference type="HOGENOM" id="CLU_047422_0_0_1"/>
<dbReference type="InterPro" id="IPR042099">
    <property type="entry name" value="ANL_N_sf"/>
</dbReference>
<dbReference type="PANTHER" id="PTHR43845:SF1">
    <property type="entry name" value="BLR5969 PROTEIN"/>
    <property type="match status" value="1"/>
</dbReference>
<dbReference type="EMBL" id="JQFZ01000216">
    <property type="protein sequence ID" value="KGO54702.1"/>
    <property type="molecule type" value="Genomic_DNA"/>
</dbReference>
<accession>A0A0A2IX47</accession>
<dbReference type="Proteomes" id="UP000030143">
    <property type="component" value="Unassembled WGS sequence"/>
</dbReference>
<evidence type="ECO:0008006" key="3">
    <source>
        <dbReference type="Google" id="ProtNLM"/>
    </source>
</evidence>
<dbReference type="VEuPathDB" id="FungiDB:PEXP_097710"/>
<sequence length="331" mass="37471">MLMIVRSLDLMAEVIENAGGTIFCAGHLMPHAEVAEMVSAFRINVITADSGQILQFALYVASLPEAQRKEIRITKVVYTSEPLMRAQREHVRSVFGDVLICSAFASAESGPWAVMNHAVTNHEDDDSADFIFDTRTIIIEVLSQTVTEPGNIDSHGDIKPLADGEKGVIAATSLQRLRNPLIRYLSGDIGSLHPLPENDIIDPEESQHLKVLRLYGRDQRFSFSWQGEYFNFNTLLRLMQTDEFSLLQWQLILTECSTSIHNLEIRVLRGQSGSHTISDEELVQELTKFFCVYPAIEAYFQVVFVSSFQDFERSKTGNKVMRFVNIRRPLR</sequence>
<dbReference type="Gene3D" id="3.40.50.12780">
    <property type="entry name" value="N-terminal domain of ligase-like"/>
    <property type="match status" value="1"/>
</dbReference>